<dbReference type="OrthoDB" id="3839194at2759"/>
<accession>A0A9P8JF92</accession>
<dbReference type="AlphaFoldDB" id="A0A9P8JF92"/>
<dbReference type="InterPro" id="IPR001810">
    <property type="entry name" value="F-box_dom"/>
</dbReference>
<feature type="domain" description="F-box" evidence="1">
    <location>
        <begin position="26"/>
        <end position="70"/>
    </location>
</feature>
<evidence type="ECO:0000313" key="2">
    <source>
        <dbReference type="EMBL" id="KAG9700248.1"/>
    </source>
</evidence>
<sequence>MTSSIKMPDLTEHVNIASSSESPKSAITFLNLPPEILRMVAALLDKEQLPSFRLISKQIWYHCSDIFAKVHFAHLHHHLMKPSLEDLILITRNLMFSTCIKSIQFSTARNGIQSQESQSLLDEQNSEFCWAGHHITMLTTALVNLQSHGNHKVSLGVFDSLCEDTTDLLRAFNNVSPRLIILGHGYVKAYGVENVPAAADPKGTMLAVSEAAILSGYSLNRLSLTTADHSSSQTVLIKEDHACVLHVKGASCFKSDLTLKHVVKDVVRTKSHLPVKVHCLSVEVQTGTVSHLSLQGQASEIDDRKLYRAALRLGDLLRQLPPVFIKTEYRKLTLKDMLLIHQGLRILCLRTMKQNFECLEIRNVNVWIGRDVNDLRASAFTFLNHFKKSFDIRHLKISNLIVHGGFRISHQYPQPLTLASEEIIAEGYDQVQGAFDDLIAQTLAWQKSLEELVRSPDK</sequence>
<protein>
    <recommendedName>
        <fullName evidence="1">F-box domain-containing protein</fullName>
    </recommendedName>
</protein>
<comment type="caution">
    <text evidence="2">The sequence shown here is derived from an EMBL/GenBank/DDBJ whole genome shotgun (WGS) entry which is preliminary data.</text>
</comment>
<reference evidence="2" key="2">
    <citation type="submission" date="2021-08" db="EMBL/GenBank/DDBJ databases">
        <authorList>
            <person name="Gostincar C."/>
            <person name="Sun X."/>
            <person name="Song Z."/>
            <person name="Gunde-Cimerman N."/>
        </authorList>
    </citation>
    <scope>NUCLEOTIDE SEQUENCE</scope>
    <source>
        <strain evidence="2">EXF-9911</strain>
    </source>
</reference>
<name>A0A9P8JF92_AURME</name>
<feature type="non-terminal residue" evidence="2">
    <location>
        <position position="458"/>
    </location>
</feature>
<dbReference type="EMBL" id="JAHFXF010000019">
    <property type="protein sequence ID" value="KAG9700248.1"/>
    <property type="molecule type" value="Genomic_DNA"/>
</dbReference>
<reference evidence="2" key="1">
    <citation type="journal article" date="2021" name="J Fungi (Basel)">
        <title>Virulence traits and population genomics of the black yeast Aureobasidium melanogenum.</title>
        <authorList>
            <person name="Cernosa A."/>
            <person name="Sun X."/>
            <person name="Gostincar C."/>
            <person name="Fang C."/>
            <person name="Gunde-Cimerman N."/>
            <person name="Song Z."/>
        </authorList>
    </citation>
    <scope>NUCLEOTIDE SEQUENCE</scope>
    <source>
        <strain evidence="2">EXF-9911</strain>
    </source>
</reference>
<organism evidence="2 3">
    <name type="scientific">Aureobasidium melanogenum</name>
    <name type="common">Aureobasidium pullulans var. melanogenum</name>
    <dbReference type="NCBI Taxonomy" id="46634"/>
    <lineage>
        <taxon>Eukaryota</taxon>
        <taxon>Fungi</taxon>
        <taxon>Dikarya</taxon>
        <taxon>Ascomycota</taxon>
        <taxon>Pezizomycotina</taxon>
        <taxon>Dothideomycetes</taxon>
        <taxon>Dothideomycetidae</taxon>
        <taxon>Dothideales</taxon>
        <taxon>Saccotheciaceae</taxon>
        <taxon>Aureobasidium</taxon>
    </lineage>
</organism>
<dbReference type="PROSITE" id="PS50181">
    <property type="entry name" value="FBOX"/>
    <property type="match status" value="1"/>
</dbReference>
<proteinExistence type="predicted"/>
<evidence type="ECO:0000259" key="1">
    <source>
        <dbReference type="PROSITE" id="PS50181"/>
    </source>
</evidence>
<dbReference type="Proteomes" id="UP000779574">
    <property type="component" value="Unassembled WGS sequence"/>
</dbReference>
<evidence type="ECO:0000313" key="3">
    <source>
        <dbReference type="Proteomes" id="UP000779574"/>
    </source>
</evidence>
<gene>
    <name evidence="2" type="ORF">KCU76_g876</name>
</gene>